<feature type="region of interest" description="Disordered" evidence="1">
    <location>
        <begin position="56"/>
        <end position="84"/>
    </location>
</feature>
<evidence type="ECO:0000313" key="3">
    <source>
        <dbReference type="Proteomes" id="UP000827892"/>
    </source>
</evidence>
<dbReference type="AlphaFoldDB" id="A0AAE9DN48"/>
<feature type="compositionally biased region" description="Polar residues" evidence="1">
    <location>
        <begin position="57"/>
        <end position="68"/>
    </location>
</feature>
<proteinExistence type="predicted"/>
<evidence type="ECO:0000256" key="1">
    <source>
        <dbReference type="SAM" id="MobiDB-lite"/>
    </source>
</evidence>
<sequence length="98" mass="10977">MRRLPSMRRYALDAPSQTHSQWCVVSFSMIEASRENQYPSQSLTMLPVQCMSALSPPASSDVASTQDGRLSISKKGQPLPGREERKLNVLKSIRLRLS</sequence>
<evidence type="ECO:0000313" key="2">
    <source>
        <dbReference type="EMBL" id="ULU08236.1"/>
    </source>
</evidence>
<reference evidence="2 3" key="1">
    <citation type="submission" date="2022-05" db="EMBL/GenBank/DDBJ databases">
        <title>Chromosome-level reference genomes for two strains of Caenorhabditis briggsae: an improved platform for comparative genomics.</title>
        <authorList>
            <person name="Stevens L."/>
            <person name="Andersen E.C."/>
        </authorList>
    </citation>
    <scope>NUCLEOTIDE SEQUENCE [LARGE SCALE GENOMIC DNA]</scope>
    <source>
        <strain evidence="2">QX1410_ONT</strain>
        <tissue evidence="2">Whole-organism</tissue>
    </source>
</reference>
<accession>A0AAE9DN48</accession>
<name>A0AAE9DN48_CAEBR</name>
<dbReference type="Proteomes" id="UP000827892">
    <property type="component" value="Chromosome II"/>
</dbReference>
<protein>
    <submittedName>
        <fullName evidence="2">Uncharacterized protein</fullName>
    </submittedName>
</protein>
<organism evidence="2 3">
    <name type="scientific">Caenorhabditis briggsae</name>
    <dbReference type="NCBI Taxonomy" id="6238"/>
    <lineage>
        <taxon>Eukaryota</taxon>
        <taxon>Metazoa</taxon>
        <taxon>Ecdysozoa</taxon>
        <taxon>Nematoda</taxon>
        <taxon>Chromadorea</taxon>
        <taxon>Rhabditida</taxon>
        <taxon>Rhabditina</taxon>
        <taxon>Rhabditomorpha</taxon>
        <taxon>Rhabditoidea</taxon>
        <taxon>Rhabditidae</taxon>
        <taxon>Peloderinae</taxon>
        <taxon>Caenorhabditis</taxon>
    </lineage>
</organism>
<gene>
    <name evidence="2" type="ORF">L3Y34_019399</name>
</gene>
<dbReference type="EMBL" id="CP090892">
    <property type="protein sequence ID" value="ULU08236.1"/>
    <property type="molecule type" value="Genomic_DNA"/>
</dbReference>